<keyword evidence="3" id="KW-1185">Reference proteome</keyword>
<dbReference type="AlphaFoldDB" id="A0A137NTA7"/>
<evidence type="ECO:0000313" key="2">
    <source>
        <dbReference type="EMBL" id="KXN66037.1"/>
    </source>
</evidence>
<protein>
    <recommendedName>
        <fullName evidence="4">Secreted protein</fullName>
    </recommendedName>
</protein>
<reference evidence="2 3" key="1">
    <citation type="journal article" date="2015" name="Genome Biol. Evol.">
        <title>Phylogenomic analyses indicate that early fungi evolved digesting cell walls of algal ancestors of land plants.</title>
        <authorList>
            <person name="Chang Y."/>
            <person name="Wang S."/>
            <person name="Sekimoto S."/>
            <person name="Aerts A.L."/>
            <person name="Choi C."/>
            <person name="Clum A."/>
            <person name="LaButti K.M."/>
            <person name="Lindquist E.A."/>
            <person name="Yee Ngan C."/>
            <person name="Ohm R.A."/>
            <person name="Salamov A.A."/>
            <person name="Grigoriev I.V."/>
            <person name="Spatafora J.W."/>
            <person name="Berbee M.L."/>
        </authorList>
    </citation>
    <scope>NUCLEOTIDE SEQUENCE [LARGE SCALE GENOMIC DNA]</scope>
    <source>
        <strain evidence="2 3">NRRL 28638</strain>
    </source>
</reference>
<evidence type="ECO:0008006" key="4">
    <source>
        <dbReference type="Google" id="ProtNLM"/>
    </source>
</evidence>
<keyword evidence="1" id="KW-0732">Signal</keyword>
<evidence type="ECO:0000256" key="1">
    <source>
        <dbReference type="SAM" id="SignalP"/>
    </source>
</evidence>
<evidence type="ECO:0000313" key="3">
    <source>
        <dbReference type="Proteomes" id="UP000070444"/>
    </source>
</evidence>
<dbReference type="EMBL" id="KQ964775">
    <property type="protein sequence ID" value="KXN66037.1"/>
    <property type="molecule type" value="Genomic_DNA"/>
</dbReference>
<sequence length="89" mass="9919">MLKYLILSLLPFALGVDCHKGKCASKLCYNKVHLTSSANDGKTQHLVDCYNFDINDVNPVCPKKPKEPFNYSVGWGCMQSSKDSSGKKY</sequence>
<feature type="chain" id="PRO_5012091035" description="Secreted protein" evidence="1">
    <location>
        <begin position="16"/>
        <end position="89"/>
    </location>
</feature>
<feature type="non-terminal residue" evidence="2">
    <location>
        <position position="89"/>
    </location>
</feature>
<organism evidence="2 3">
    <name type="scientific">Conidiobolus coronatus (strain ATCC 28846 / CBS 209.66 / NRRL 28638)</name>
    <name type="common">Delacroixia coronata</name>
    <dbReference type="NCBI Taxonomy" id="796925"/>
    <lineage>
        <taxon>Eukaryota</taxon>
        <taxon>Fungi</taxon>
        <taxon>Fungi incertae sedis</taxon>
        <taxon>Zoopagomycota</taxon>
        <taxon>Entomophthoromycotina</taxon>
        <taxon>Entomophthoromycetes</taxon>
        <taxon>Entomophthorales</taxon>
        <taxon>Ancylistaceae</taxon>
        <taxon>Conidiobolus</taxon>
    </lineage>
</organism>
<dbReference type="Proteomes" id="UP000070444">
    <property type="component" value="Unassembled WGS sequence"/>
</dbReference>
<gene>
    <name evidence="2" type="ORF">CONCODRAFT_80610</name>
</gene>
<name>A0A137NTA7_CONC2</name>
<accession>A0A137NTA7</accession>
<proteinExistence type="predicted"/>
<feature type="signal peptide" evidence="1">
    <location>
        <begin position="1"/>
        <end position="15"/>
    </location>
</feature>